<dbReference type="AlphaFoldDB" id="W6Q0X1"/>
<feature type="chain" id="PRO_5004881704" evidence="1">
    <location>
        <begin position="18"/>
        <end position="183"/>
    </location>
</feature>
<evidence type="ECO:0000313" key="2">
    <source>
        <dbReference type="EMBL" id="CDM29955.1"/>
    </source>
</evidence>
<dbReference type="EMBL" id="HG792016">
    <property type="protein sequence ID" value="CDM29955.1"/>
    <property type="molecule type" value="Genomic_DNA"/>
</dbReference>
<accession>W6Q0X1</accession>
<gene>
    <name evidence="2" type="ORF">PROQFM164_S02g000104</name>
</gene>
<reference evidence="2" key="1">
    <citation type="journal article" date="2014" name="Nat. Commun.">
        <title>Multiple recent horizontal transfers of a large genomic region in cheese making fungi.</title>
        <authorList>
            <person name="Cheeseman K."/>
            <person name="Ropars J."/>
            <person name="Renault P."/>
            <person name="Dupont J."/>
            <person name="Gouzy J."/>
            <person name="Branca A."/>
            <person name="Abraham A.L."/>
            <person name="Ceppi M."/>
            <person name="Conseiller E."/>
            <person name="Debuchy R."/>
            <person name="Malagnac F."/>
            <person name="Goarin A."/>
            <person name="Silar P."/>
            <person name="Lacoste S."/>
            <person name="Sallet E."/>
            <person name="Bensimon A."/>
            <person name="Giraud T."/>
            <person name="Brygoo Y."/>
        </authorList>
    </citation>
    <scope>NUCLEOTIDE SEQUENCE [LARGE SCALE GENOMIC DNA]</scope>
    <source>
        <strain evidence="2">FM164</strain>
    </source>
</reference>
<evidence type="ECO:0000256" key="1">
    <source>
        <dbReference type="SAM" id="SignalP"/>
    </source>
</evidence>
<sequence>MTFMIAPGLCLNAAVLAEKSCVGLTPGNIADGENHNRGAQSQQLFGRFEIHSSAGTGNDDELTRQVMSVDREGIDFRLDDIAHDGCQSGLRTVELVGDSAFGRPWTRGRQIIVQPPRNRKCDLSTNTGIDIYYKISNYTVANTPAVLTAFATYLLDADINTNAEIPDQSQLIRTVSRSCTYIF</sequence>
<keyword evidence="3" id="KW-1185">Reference proteome</keyword>
<organism evidence="2 3">
    <name type="scientific">Penicillium roqueforti (strain FM164)</name>
    <dbReference type="NCBI Taxonomy" id="1365484"/>
    <lineage>
        <taxon>Eukaryota</taxon>
        <taxon>Fungi</taxon>
        <taxon>Dikarya</taxon>
        <taxon>Ascomycota</taxon>
        <taxon>Pezizomycotina</taxon>
        <taxon>Eurotiomycetes</taxon>
        <taxon>Eurotiomycetidae</taxon>
        <taxon>Eurotiales</taxon>
        <taxon>Aspergillaceae</taxon>
        <taxon>Penicillium</taxon>
    </lineage>
</organism>
<evidence type="ECO:0000313" key="3">
    <source>
        <dbReference type="Proteomes" id="UP000030686"/>
    </source>
</evidence>
<feature type="signal peptide" evidence="1">
    <location>
        <begin position="1"/>
        <end position="17"/>
    </location>
</feature>
<dbReference type="Proteomes" id="UP000030686">
    <property type="component" value="Unassembled WGS sequence"/>
</dbReference>
<proteinExistence type="predicted"/>
<name>W6Q0X1_PENRF</name>
<keyword evidence="1" id="KW-0732">Signal</keyword>
<protein>
    <submittedName>
        <fullName evidence="2">Genomic scaffold, ProqFM164S02</fullName>
    </submittedName>
</protein>